<dbReference type="EMBL" id="AOIV01000006">
    <property type="protein sequence ID" value="ELZ33905.1"/>
    <property type="molecule type" value="Genomic_DNA"/>
</dbReference>
<accession>M0DEL2</accession>
<comment type="caution">
    <text evidence="2">The sequence shown here is derived from an EMBL/GenBank/DDBJ whole genome shotgun (WGS) entry which is preliminary data.</text>
</comment>
<protein>
    <submittedName>
        <fullName evidence="2">Uncharacterized protein</fullName>
    </submittedName>
</protein>
<evidence type="ECO:0000256" key="1">
    <source>
        <dbReference type="SAM" id="MobiDB-lite"/>
    </source>
</evidence>
<name>M0DEL2_HALPD</name>
<organism evidence="2 3">
    <name type="scientific">Halogeometricum pallidum JCM 14848</name>
    <dbReference type="NCBI Taxonomy" id="1227487"/>
    <lineage>
        <taxon>Archaea</taxon>
        <taxon>Methanobacteriati</taxon>
        <taxon>Methanobacteriota</taxon>
        <taxon>Stenosarchaea group</taxon>
        <taxon>Halobacteria</taxon>
        <taxon>Halobacteriales</taxon>
        <taxon>Haloferacaceae</taxon>
        <taxon>Halogeometricum</taxon>
    </lineage>
</organism>
<evidence type="ECO:0000313" key="3">
    <source>
        <dbReference type="Proteomes" id="UP000011513"/>
    </source>
</evidence>
<gene>
    <name evidence="2" type="ORF">C474_03060</name>
</gene>
<sequence length="47" mass="5135">MRFVPVGGDSRTPRPVESASDAFEEARRLGRSLTDDGLMSKKTDVVP</sequence>
<evidence type="ECO:0000313" key="2">
    <source>
        <dbReference type="EMBL" id="ELZ33905.1"/>
    </source>
</evidence>
<feature type="region of interest" description="Disordered" evidence="1">
    <location>
        <begin position="1"/>
        <end position="24"/>
    </location>
</feature>
<dbReference type="Proteomes" id="UP000011513">
    <property type="component" value="Unassembled WGS sequence"/>
</dbReference>
<dbReference type="AlphaFoldDB" id="M0DEL2"/>
<dbReference type="InParanoid" id="M0DEL2"/>
<reference evidence="2 3" key="1">
    <citation type="journal article" date="2014" name="PLoS Genet.">
        <title>Phylogenetically driven sequencing of extremely halophilic archaea reveals strategies for static and dynamic osmo-response.</title>
        <authorList>
            <person name="Becker E.A."/>
            <person name="Seitzer P.M."/>
            <person name="Tritt A."/>
            <person name="Larsen D."/>
            <person name="Krusor M."/>
            <person name="Yao A.I."/>
            <person name="Wu D."/>
            <person name="Madern D."/>
            <person name="Eisen J.A."/>
            <person name="Darling A.E."/>
            <person name="Facciotti M.T."/>
        </authorList>
    </citation>
    <scope>NUCLEOTIDE SEQUENCE [LARGE SCALE GENOMIC DNA]</scope>
    <source>
        <strain evidence="2 3">JCM 14848</strain>
    </source>
</reference>
<keyword evidence="3" id="KW-1185">Reference proteome</keyword>
<proteinExistence type="predicted"/>